<feature type="compositionally biased region" description="Basic and acidic residues" evidence="2">
    <location>
        <begin position="53"/>
        <end position="71"/>
    </location>
</feature>
<feature type="region of interest" description="Disordered" evidence="2">
    <location>
        <begin position="1"/>
        <end position="90"/>
    </location>
</feature>
<dbReference type="AlphaFoldDB" id="A0A8R2G7S5"/>
<organism evidence="3 4">
    <name type="scientific">Bombyx mori</name>
    <name type="common">Silk moth</name>
    <dbReference type="NCBI Taxonomy" id="7091"/>
    <lineage>
        <taxon>Eukaryota</taxon>
        <taxon>Metazoa</taxon>
        <taxon>Ecdysozoa</taxon>
        <taxon>Arthropoda</taxon>
        <taxon>Hexapoda</taxon>
        <taxon>Insecta</taxon>
        <taxon>Pterygota</taxon>
        <taxon>Neoptera</taxon>
        <taxon>Endopterygota</taxon>
        <taxon>Lepidoptera</taxon>
        <taxon>Glossata</taxon>
        <taxon>Ditrysia</taxon>
        <taxon>Bombycoidea</taxon>
        <taxon>Bombycidae</taxon>
        <taxon>Bombycinae</taxon>
        <taxon>Bombyx</taxon>
    </lineage>
</organism>
<feature type="compositionally biased region" description="Polar residues" evidence="2">
    <location>
        <begin position="20"/>
        <end position="38"/>
    </location>
</feature>
<dbReference type="Proteomes" id="UP000005204">
    <property type="component" value="Unassembled WGS sequence"/>
</dbReference>
<feature type="compositionally biased region" description="Basic and acidic residues" evidence="2">
    <location>
        <begin position="194"/>
        <end position="203"/>
    </location>
</feature>
<feature type="region of interest" description="Disordered" evidence="2">
    <location>
        <begin position="194"/>
        <end position="223"/>
    </location>
</feature>
<sequence length="815" mass="92265">MPSERKTRKRKQSVTEERSNTQNVHKSPKTNPTNNITLTKEMRKLRQIKAKKVIGEEWKTKETIKSSDKQKSGTVRKNKQNENQNKLPRLSTVVLKQASPNKKSGNVKQTIKRKITKVKKDEATSRIGLLTVNVTQQKKQAKGIKSWLEQAPKTRNANKSTKTLENSAIYSNKIGNLNAEKDATEKADDIYEFTYDPKEEPPPLKKKKTVRKKPIKPKPPKAYFYNNNYDKNVSKALCTLKRVIASKSKQNNEQRHITVNEQTANNEACRKSIENTNTGHPSPHTKQQITNLLNNNCQKNMNKNQPEVTTLGNTITNKSVSNQINTPALTNYNSMRIEDIAADFEMSDGHNDLNYSPVYSPEHPKSPNQRESGNSDNNCLPTVNSRDPLNLQEELSFFDDQPVANSSMIKSIRNPAPSPRDPLASPWRVEFGCLPIKWQINTYIKPNMTPAVESSFIAENTKQHVYTNIVPQSNESLPQIFDKNTSAMKQPSIISFIKEMAEKSAKKKRGRSVSPTKANSLFEETINSHTNMCPSVNINAVTPTKNTEINVQSTPQSIEVVSSPLKTITNLSNKENSNRNKEKENKLKGKSSRKQNKDKDRTYFGFDDTDEQDQENVSPIKVIQNNRVKALRPRSRAVLQDINCIRGTLRAALHAKSNTIASSDAVKRRNAEELKSAEEAPVFSEKGTVENPQTVVEATDGGNDDNESVHLFEDFDVVHHLKPQRKSYGKPKKVMFSRTSVSGVDNEHSDEEYAENYEDDLADLNFSMAIIEEKKSKKKKIKKLRSRKEEKEADEWAAAFNSMCEDVDQFPLVVE</sequence>
<keyword evidence="1" id="KW-0175">Coiled coil</keyword>
<feature type="compositionally biased region" description="Basic and acidic residues" evidence="2">
    <location>
        <begin position="576"/>
        <end position="587"/>
    </location>
</feature>
<reference evidence="3" key="2">
    <citation type="submission" date="2022-06" db="UniProtKB">
        <authorList>
            <consortium name="EnsemblMetazoa"/>
        </authorList>
    </citation>
    <scope>IDENTIFICATION</scope>
    <source>
        <strain evidence="3">p50T (Dazao)</strain>
    </source>
</reference>
<evidence type="ECO:0000313" key="4">
    <source>
        <dbReference type="Proteomes" id="UP000005204"/>
    </source>
</evidence>
<keyword evidence="4" id="KW-1185">Reference proteome</keyword>
<protein>
    <submittedName>
        <fullName evidence="3">Uncharacterized protein</fullName>
    </submittedName>
</protein>
<evidence type="ECO:0000313" key="3">
    <source>
        <dbReference type="EnsemblMetazoa" id="XP_012545272.2"/>
    </source>
</evidence>
<proteinExistence type="predicted"/>
<feature type="coiled-coil region" evidence="1">
    <location>
        <begin position="754"/>
        <end position="794"/>
    </location>
</feature>
<evidence type="ECO:0000256" key="2">
    <source>
        <dbReference type="SAM" id="MobiDB-lite"/>
    </source>
</evidence>
<reference evidence="4" key="1">
    <citation type="journal article" date="2008" name="Insect Biochem. Mol. Biol.">
        <title>The genome of a lepidopteran model insect, the silkworm Bombyx mori.</title>
        <authorList>
            <consortium name="International Silkworm Genome Consortium"/>
        </authorList>
    </citation>
    <scope>NUCLEOTIDE SEQUENCE [LARGE SCALE GENOMIC DNA]</scope>
    <source>
        <strain evidence="4">p50T</strain>
    </source>
</reference>
<evidence type="ECO:0000256" key="1">
    <source>
        <dbReference type="SAM" id="Coils"/>
    </source>
</evidence>
<feature type="region of interest" description="Disordered" evidence="2">
    <location>
        <begin position="569"/>
        <end position="612"/>
    </location>
</feature>
<accession>A0A8R2G7S5</accession>
<feature type="compositionally biased region" description="Polar residues" evidence="2">
    <location>
        <begin position="366"/>
        <end position="386"/>
    </location>
</feature>
<name>A0A8R2G7S5_BOMMO</name>
<feature type="compositionally biased region" description="Basic residues" evidence="2">
    <location>
        <begin position="1"/>
        <end position="12"/>
    </location>
</feature>
<dbReference type="EnsemblMetazoa" id="XM_012689818.3">
    <property type="protein sequence ID" value="XP_012545272.2"/>
    <property type="gene ID" value="LOC101739942"/>
</dbReference>
<feature type="compositionally biased region" description="Basic residues" evidence="2">
    <location>
        <begin position="204"/>
        <end position="219"/>
    </location>
</feature>
<feature type="compositionally biased region" description="Basic residues" evidence="2">
    <location>
        <begin position="43"/>
        <end position="52"/>
    </location>
</feature>
<feature type="region of interest" description="Disordered" evidence="2">
    <location>
        <begin position="352"/>
        <end position="386"/>
    </location>
</feature>